<organism evidence="2 3">
    <name type="scientific">Globisporangium ultimum (strain ATCC 200006 / CBS 805.95 / DAOM BR144)</name>
    <name type="common">Pythium ultimum</name>
    <dbReference type="NCBI Taxonomy" id="431595"/>
    <lineage>
        <taxon>Eukaryota</taxon>
        <taxon>Sar</taxon>
        <taxon>Stramenopiles</taxon>
        <taxon>Oomycota</taxon>
        <taxon>Peronosporomycetes</taxon>
        <taxon>Pythiales</taxon>
        <taxon>Pythiaceae</taxon>
        <taxon>Globisporangium</taxon>
    </lineage>
</organism>
<feature type="compositionally biased region" description="Basic and acidic residues" evidence="1">
    <location>
        <begin position="629"/>
        <end position="641"/>
    </location>
</feature>
<dbReference type="Proteomes" id="UP000019132">
    <property type="component" value="Unassembled WGS sequence"/>
</dbReference>
<proteinExistence type="predicted"/>
<evidence type="ECO:0000313" key="2">
    <source>
        <dbReference type="EnsemblProtists" id="PYU1_T009997"/>
    </source>
</evidence>
<evidence type="ECO:0000256" key="1">
    <source>
        <dbReference type="SAM" id="MobiDB-lite"/>
    </source>
</evidence>
<dbReference type="OMA" id="VQTEFFF"/>
<name>K3WYE8_GLOUD</name>
<feature type="compositionally biased region" description="Polar residues" evidence="1">
    <location>
        <begin position="855"/>
        <end position="883"/>
    </location>
</feature>
<dbReference type="Pfam" id="PF10257">
    <property type="entry name" value="RAI16-like"/>
    <property type="match status" value="1"/>
</dbReference>
<feature type="region of interest" description="Disordered" evidence="1">
    <location>
        <begin position="855"/>
        <end position="891"/>
    </location>
</feature>
<dbReference type="STRING" id="431595.K3WYE8"/>
<sequence length="949" mass="104096">MSQFINQLKSKMKMVAARASDALAQAADIVAPTLYESRAEEFHHRWQTVSHFLESIMNRDLDPAEQRRLLLESHTRDSLQKMVLLIYAEENALDRLELSATNAGNVSPQSDVDAQQQQPRECLEYLLERQIIPHLCDAGKRDQPFGIMSLSMQFVGALLSRVNYPLLPTREVHVSVVGLIEAATKKEKLRADPVQTEFFFLHADSMIIRKSGSGGTSDYSLHASSQTHDISELVLFTGLLPHMYAMGKVGEKCREALVIAAAVHEKALCRFVLQLTPFCHYAVNGVISAFDNLPKTLPDGSTRGGAVLSPRSGSMGIDNELYLIAIRLRFCCTLAMVARFELTETDEETGEEVQTSIANELLLQFRSRFLEGPLLEGLLNTSESTARTATLYARIILEEIVSCCSDTSASPLLFVYVQFLLQQTPMKGRPIVTQEVSPPKNASESKTQVKKELSSADPAITHILPSELLHRMDSLSSSLSIATIDLFTYLMELQDEHADLTLLGGLEEVELMVRHRSSSALSPTHANGAVWFASRFPNSAVASNAHLWKIQAFDGISDELDIPAADDSEEQVLSLLSYIADAEYAACQRVSVSHEESDTSDDESAAEEEDASTPAEAKSISESGGSPEKFVEGHAKTDKKSAAGSATSRTAATRNSMKPLREVNLTLNLPSFSPVTPAFQRQKSFSSSQPKKSSSFSRENGELPLFIRVVFNRLERILENSFQENLALSGLIAAIAQKTICASVVFDIAEQRPAGQSVRSILEDVYADALRRIDRLSNGEAKLLEIRKRLVEDDNEASLNDHEAETRLLCGFIVLEEILKELCSVLFAKERVRNLPVKPEGYYLGPKRTSSSVSRKISTDTNYSDTGSSCGLFSPTSSENADGSTRGFGEDGELVSPKKKISIGREFEQLLAEAESSIESILLSDRAQAGGTASEADVDAAIASTDFSE</sequence>
<keyword evidence="3" id="KW-1185">Reference proteome</keyword>
<dbReference type="PANTHER" id="PTHR21705:SF11">
    <property type="entry name" value="FHIP FAMILY PROTEIN CG3558"/>
    <property type="match status" value="1"/>
</dbReference>
<feature type="compositionally biased region" description="Polar residues" evidence="1">
    <location>
        <begin position="434"/>
        <end position="446"/>
    </location>
</feature>
<dbReference type="AlphaFoldDB" id="K3WYE8"/>
<feature type="region of interest" description="Disordered" evidence="1">
    <location>
        <begin position="590"/>
        <end position="659"/>
    </location>
</feature>
<reference evidence="3" key="2">
    <citation type="submission" date="2010-04" db="EMBL/GenBank/DDBJ databases">
        <authorList>
            <person name="Buell R."/>
            <person name="Hamilton J."/>
            <person name="Hostetler J."/>
        </authorList>
    </citation>
    <scope>NUCLEOTIDE SEQUENCE [LARGE SCALE GENOMIC DNA]</scope>
    <source>
        <strain evidence="3">DAOM:BR144</strain>
    </source>
</reference>
<dbReference type="VEuPathDB" id="FungiDB:PYU1_G009978"/>
<dbReference type="EMBL" id="GL376624">
    <property type="status" value="NOT_ANNOTATED_CDS"/>
    <property type="molecule type" value="Genomic_DNA"/>
</dbReference>
<dbReference type="InterPro" id="IPR019384">
    <property type="entry name" value="FHIP"/>
</dbReference>
<dbReference type="HOGENOM" id="CLU_013679_0_0_1"/>
<feature type="compositionally biased region" description="Low complexity" evidence="1">
    <location>
        <begin position="642"/>
        <end position="654"/>
    </location>
</feature>
<reference evidence="3" key="1">
    <citation type="journal article" date="2010" name="Genome Biol.">
        <title>Genome sequence of the necrotrophic plant pathogen Pythium ultimum reveals original pathogenicity mechanisms and effector repertoire.</title>
        <authorList>
            <person name="Levesque C.A."/>
            <person name="Brouwer H."/>
            <person name="Cano L."/>
            <person name="Hamilton J.P."/>
            <person name="Holt C."/>
            <person name="Huitema E."/>
            <person name="Raffaele S."/>
            <person name="Robideau G.P."/>
            <person name="Thines M."/>
            <person name="Win J."/>
            <person name="Zerillo M.M."/>
            <person name="Beakes G.W."/>
            <person name="Boore J.L."/>
            <person name="Busam D."/>
            <person name="Dumas B."/>
            <person name="Ferriera S."/>
            <person name="Fuerstenberg S.I."/>
            <person name="Gachon C.M."/>
            <person name="Gaulin E."/>
            <person name="Govers F."/>
            <person name="Grenville-Briggs L."/>
            <person name="Horner N."/>
            <person name="Hostetler J."/>
            <person name="Jiang R.H."/>
            <person name="Johnson J."/>
            <person name="Krajaejun T."/>
            <person name="Lin H."/>
            <person name="Meijer H.J."/>
            <person name="Moore B."/>
            <person name="Morris P."/>
            <person name="Phuntmart V."/>
            <person name="Puiu D."/>
            <person name="Shetty J."/>
            <person name="Stajich J.E."/>
            <person name="Tripathy S."/>
            <person name="Wawra S."/>
            <person name="van West P."/>
            <person name="Whitty B.R."/>
            <person name="Coutinho P.M."/>
            <person name="Henrissat B."/>
            <person name="Martin F."/>
            <person name="Thomas P.D."/>
            <person name="Tyler B.M."/>
            <person name="De Vries R.P."/>
            <person name="Kamoun S."/>
            <person name="Yandell M."/>
            <person name="Tisserat N."/>
            <person name="Buell C.R."/>
        </authorList>
    </citation>
    <scope>NUCLEOTIDE SEQUENCE</scope>
    <source>
        <strain evidence="3">DAOM:BR144</strain>
    </source>
</reference>
<dbReference type="eggNOG" id="KOG3695">
    <property type="taxonomic scope" value="Eukaryota"/>
</dbReference>
<dbReference type="InParanoid" id="K3WYE8"/>
<evidence type="ECO:0000313" key="3">
    <source>
        <dbReference type="Proteomes" id="UP000019132"/>
    </source>
</evidence>
<feature type="region of interest" description="Disordered" evidence="1">
    <location>
        <begin position="431"/>
        <end position="451"/>
    </location>
</feature>
<dbReference type="PANTHER" id="PTHR21705">
    <property type="entry name" value="RAI16 PROTEIN-RELATED"/>
    <property type="match status" value="1"/>
</dbReference>
<protein>
    <submittedName>
        <fullName evidence="2">Uncharacterized protein</fullName>
    </submittedName>
</protein>
<feature type="compositionally biased region" description="Acidic residues" evidence="1">
    <location>
        <begin position="598"/>
        <end position="611"/>
    </location>
</feature>
<accession>K3WYE8</accession>
<reference evidence="2" key="3">
    <citation type="submission" date="2015-02" db="UniProtKB">
        <authorList>
            <consortium name="EnsemblProtists"/>
        </authorList>
    </citation>
    <scope>IDENTIFICATION</scope>
    <source>
        <strain evidence="2">DAOM BR144</strain>
    </source>
</reference>
<dbReference type="EnsemblProtists" id="PYU1_T009997">
    <property type="protein sequence ID" value="PYU1_T009997"/>
    <property type="gene ID" value="PYU1_G009978"/>
</dbReference>